<feature type="region of interest" description="Disordered" evidence="1">
    <location>
        <begin position="218"/>
        <end position="344"/>
    </location>
</feature>
<feature type="compositionally biased region" description="Basic and acidic residues" evidence="1">
    <location>
        <begin position="24"/>
        <end position="34"/>
    </location>
</feature>
<feature type="compositionally biased region" description="Low complexity" evidence="1">
    <location>
        <begin position="263"/>
        <end position="278"/>
    </location>
</feature>
<accession>A0AAN8N3X0</accession>
<dbReference type="AlphaFoldDB" id="A0AAN8N3X0"/>
<dbReference type="EMBL" id="JAVHNR010000002">
    <property type="protein sequence ID" value="KAK6350416.1"/>
    <property type="molecule type" value="Genomic_DNA"/>
</dbReference>
<feature type="compositionally biased region" description="Pro residues" evidence="1">
    <location>
        <begin position="239"/>
        <end position="248"/>
    </location>
</feature>
<keyword evidence="3" id="KW-1185">Reference proteome</keyword>
<reference evidence="2 3" key="1">
    <citation type="submission" date="2019-10" db="EMBL/GenBank/DDBJ databases">
        <authorList>
            <person name="Palmer J.M."/>
        </authorList>
    </citation>
    <scope>NUCLEOTIDE SEQUENCE [LARGE SCALE GENOMIC DNA]</scope>
    <source>
        <strain evidence="2 3">TWF718</strain>
    </source>
</reference>
<protein>
    <submittedName>
        <fullName evidence="2">Uncharacterized protein</fullName>
    </submittedName>
</protein>
<sequence length="707" mass="77064">MPVPKRRHQREPPSGELIPPEESPEPKRHQRETARSGSPVTQDQPTSGTTRLSAAITSNPSSISPPPPRAVRPNPFRRIYEEMSSRIGSTHELPDSDEESSPTAQGGHAPSGSNLQPRGGAATGTPHRATGVGATSSAPIANAIGYPPPPDRPPPLPPSGERSDVGGPTHLQQAPPYQSLFPVSSVRPSSVEGFSLWGGLSEAEIRRQVSLLEALERRRHRSLSPSPGPLSPSIISPLTSPPLSPRPLAPGSNRLGPPPLPPSSNSVNQSQSSLRLGSPPLPPAHQAREVGPQRSQLTGPGLPGYTIRPEILSASSFTRHSDRASSSEGLRPRRGAMSIHFDDSVTRDSEAQMLYATMRGSTSQASMDLIQDFRAPGATGTPFFQTGIGPIPPTSTSASVDPPRPISQSKRAHSEPKKRSITSNKGKQRQDNSTEARPRTRYLGNPRDVRSSHSAAAPSQQRSSAHDPTFRFSASRGYYEAIVPIAYVMNNPNTRPLSTTDPFFRCFPSDPDEVPFLRGTRLAAKPPTPEIHLDETVEQKEDHLNQVELIRRKQDWISRRDVSLPRSWYLQYSSRPRSIVPVEQILSGLSSGSGIPFDDFAEAEFQRHLAKMKQAYRKERRGLEIEREADSRIPGYIQIDGPAKNPLVSSRSRRTAQPEEAQPLEVGRESERVQGQSPGAGTSSARNVPEQTDEPSQGKKKESRRHK</sequence>
<feature type="region of interest" description="Disordered" evidence="1">
    <location>
        <begin position="634"/>
        <end position="707"/>
    </location>
</feature>
<gene>
    <name evidence="2" type="ORF">TWF718_003608</name>
</gene>
<dbReference type="Proteomes" id="UP001313282">
    <property type="component" value="Unassembled WGS sequence"/>
</dbReference>
<name>A0AAN8N3X0_9PEZI</name>
<feature type="compositionally biased region" description="Pro residues" evidence="1">
    <location>
        <begin position="146"/>
        <end position="158"/>
    </location>
</feature>
<evidence type="ECO:0000256" key="1">
    <source>
        <dbReference type="SAM" id="MobiDB-lite"/>
    </source>
</evidence>
<feature type="region of interest" description="Disordered" evidence="1">
    <location>
        <begin position="1"/>
        <end position="199"/>
    </location>
</feature>
<feature type="compositionally biased region" description="Polar residues" evidence="1">
    <location>
        <begin position="673"/>
        <end position="690"/>
    </location>
</feature>
<feature type="compositionally biased region" description="Basic and acidic residues" evidence="1">
    <location>
        <begin position="428"/>
        <end position="438"/>
    </location>
</feature>
<comment type="caution">
    <text evidence="2">The sequence shown here is derived from an EMBL/GenBank/DDBJ whole genome shotgun (WGS) entry which is preliminary data.</text>
</comment>
<evidence type="ECO:0000313" key="2">
    <source>
        <dbReference type="EMBL" id="KAK6350416.1"/>
    </source>
</evidence>
<proteinExistence type="predicted"/>
<organism evidence="2 3">
    <name type="scientific">Orbilia javanica</name>
    <dbReference type="NCBI Taxonomy" id="47235"/>
    <lineage>
        <taxon>Eukaryota</taxon>
        <taxon>Fungi</taxon>
        <taxon>Dikarya</taxon>
        <taxon>Ascomycota</taxon>
        <taxon>Pezizomycotina</taxon>
        <taxon>Orbiliomycetes</taxon>
        <taxon>Orbiliales</taxon>
        <taxon>Orbiliaceae</taxon>
        <taxon>Orbilia</taxon>
    </lineage>
</organism>
<feature type="compositionally biased region" description="Polar residues" evidence="1">
    <location>
        <begin position="35"/>
        <end position="57"/>
    </location>
</feature>
<feature type="region of interest" description="Disordered" evidence="1">
    <location>
        <begin position="374"/>
        <end position="469"/>
    </location>
</feature>
<feature type="compositionally biased region" description="Low complexity" evidence="1">
    <location>
        <begin position="452"/>
        <end position="463"/>
    </location>
</feature>
<evidence type="ECO:0000313" key="3">
    <source>
        <dbReference type="Proteomes" id="UP001313282"/>
    </source>
</evidence>